<dbReference type="OrthoDB" id="3070591at2759"/>
<keyword evidence="2" id="KW-1185">Reference proteome</keyword>
<organism evidence="1 2">
    <name type="scientific">Dendrothele bispora (strain CBS 962.96)</name>
    <dbReference type="NCBI Taxonomy" id="1314807"/>
    <lineage>
        <taxon>Eukaryota</taxon>
        <taxon>Fungi</taxon>
        <taxon>Dikarya</taxon>
        <taxon>Basidiomycota</taxon>
        <taxon>Agaricomycotina</taxon>
        <taxon>Agaricomycetes</taxon>
        <taxon>Agaricomycetidae</taxon>
        <taxon>Agaricales</taxon>
        <taxon>Agaricales incertae sedis</taxon>
        <taxon>Dendrothele</taxon>
    </lineage>
</organism>
<evidence type="ECO:0008006" key="3">
    <source>
        <dbReference type="Google" id="ProtNLM"/>
    </source>
</evidence>
<dbReference type="Proteomes" id="UP000297245">
    <property type="component" value="Unassembled WGS sequence"/>
</dbReference>
<evidence type="ECO:0000313" key="1">
    <source>
        <dbReference type="EMBL" id="THU95031.1"/>
    </source>
</evidence>
<dbReference type="AlphaFoldDB" id="A0A4S8LZT7"/>
<gene>
    <name evidence="1" type="ORF">K435DRAFT_859960</name>
</gene>
<accession>A0A4S8LZT7</accession>
<sequence length="339" mass="37998">MDEVDIADFILRSVVRHCARWAKVRLNINASHFSRLSPIKGNLPLLQSLEVRIADDFVLLDDLDIPKSLDCFSLAPRLRAVAIGNINATTDISTLPWGQISDLKLHFFASLDSTLDALRLATQARSVTFSLCTLLDLLSTAQNFTHTLNTLSIILDADSDPSRCFQVWTMPQLNCLRLSICELHRVPRDTYNFDELPSFVQRSGCVITTLSLINLRLNEVALQCLTCLADLTLHEHRDDVKNLSLTSSFLQTVDHRPSSSEKKIDFRIHFPFSILLVSMVQSRWIPDDIDAAEMGVDCLGVVKIQVFISGDPPIDQILRPLLAMKPRGLQCTVSFDKLG</sequence>
<dbReference type="EMBL" id="ML179210">
    <property type="protein sequence ID" value="THU95031.1"/>
    <property type="molecule type" value="Genomic_DNA"/>
</dbReference>
<evidence type="ECO:0000313" key="2">
    <source>
        <dbReference type="Proteomes" id="UP000297245"/>
    </source>
</evidence>
<name>A0A4S8LZT7_DENBC</name>
<protein>
    <recommendedName>
        <fullName evidence="3">F-box domain-containing protein</fullName>
    </recommendedName>
</protein>
<reference evidence="1 2" key="1">
    <citation type="journal article" date="2019" name="Nat. Ecol. Evol.">
        <title>Megaphylogeny resolves global patterns of mushroom evolution.</title>
        <authorList>
            <person name="Varga T."/>
            <person name="Krizsan K."/>
            <person name="Foldi C."/>
            <person name="Dima B."/>
            <person name="Sanchez-Garcia M."/>
            <person name="Sanchez-Ramirez S."/>
            <person name="Szollosi G.J."/>
            <person name="Szarkandi J.G."/>
            <person name="Papp V."/>
            <person name="Albert L."/>
            <person name="Andreopoulos W."/>
            <person name="Angelini C."/>
            <person name="Antonin V."/>
            <person name="Barry K.W."/>
            <person name="Bougher N.L."/>
            <person name="Buchanan P."/>
            <person name="Buyck B."/>
            <person name="Bense V."/>
            <person name="Catcheside P."/>
            <person name="Chovatia M."/>
            <person name="Cooper J."/>
            <person name="Damon W."/>
            <person name="Desjardin D."/>
            <person name="Finy P."/>
            <person name="Geml J."/>
            <person name="Haridas S."/>
            <person name="Hughes K."/>
            <person name="Justo A."/>
            <person name="Karasinski D."/>
            <person name="Kautmanova I."/>
            <person name="Kiss B."/>
            <person name="Kocsube S."/>
            <person name="Kotiranta H."/>
            <person name="LaButti K.M."/>
            <person name="Lechner B.E."/>
            <person name="Liimatainen K."/>
            <person name="Lipzen A."/>
            <person name="Lukacs Z."/>
            <person name="Mihaltcheva S."/>
            <person name="Morgado L.N."/>
            <person name="Niskanen T."/>
            <person name="Noordeloos M.E."/>
            <person name="Ohm R.A."/>
            <person name="Ortiz-Santana B."/>
            <person name="Ovrebo C."/>
            <person name="Racz N."/>
            <person name="Riley R."/>
            <person name="Savchenko A."/>
            <person name="Shiryaev A."/>
            <person name="Soop K."/>
            <person name="Spirin V."/>
            <person name="Szebenyi C."/>
            <person name="Tomsovsky M."/>
            <person name="Tulloss R.E."/>
            <person name="Uehling J."/>
            <person name="Grigoriev I.V."/>
            <person name="Vagvolgyi C."/>
            <person name="Papp T."/>
            <person name="Martin F.M."/>
            <person name="Miettinen O."/>
            <person name="Hibbett D.S."/>
            <person name="Nagy L.G."/>
        </authorList>
    </citation>
    <scope>NUCLEOTIDE SEQUENCE [LARGE SCALE GENOMIC DNA]</scope>
    <source>
        <strain evidence="1 2">CBS 962.96</strain>
    </source>
</reference>
<proteinExistence type="predicted"/>